<comment type="caution">
    <text evidence="3">The sequence shown here is derived from an EMBL/GenBank/DDBJ whole genome shotgun (WGS) entry which is preliminary data.</text>
</comment>
<feature type="domain" description="J" evidence="2">
    <location>
        <begin position="16"/>
        <end position="78"/>
    </location>
</feature>
<proteinExistence type="predicted"/>
<evidence type="ECO:0000313" key="4">
    <source>
        <dbReference type="Proteomes" id="UP001516464"/>
    </source>
</evidence>
<dbReference type="InterPro" id="IPR036869">
    <property type="entry name" value="J_dom_sf"/>
</dbReference>
<evidence type="ECO:0000259" key="2">
    <source>
        <dbReference type="PROSITE" id="PS50076"/>
    </source>
</evidence>
<dbReference type="SMART" id="SM00271">
    <property type="entry name" value="DnaJ"/>
    <property type="match status" value="1"/>
</dbReference>
<name>A0ABQ7I1P3_9MICR</name>
<dbReference type="PANTHER" id="PTHR44144:SF1">
    <property type="entry name" value="DNAJ HOMOLOG SUBFAMILY C MEMBER 9"/>
    <property type="match status" value="1"/>
</dbReference>
<dbReference type="CDD" id="cd06257">
    <property type="entry name" value="DnaJ"/>
    <property type="match status" value="1"/>
</dbReference>
<dbReference type="Pfam" id="PF23302">
    <property type="entry name" value="HTH_DNAJC9"/>
    <property type="match status" value="1"/>
</dbReference>
<dbReference type="Gene3D" id="1.10.287.110">
    <property type="entry name" value="DnaJ domain"/>
    <property type="match status" value="1"/>
</dbReference>
<sequence>MTSSEKFRKSDNKEKNPYKILGLSRSATKEEIKKAYTKLVLRYHPDRKTGDIKKYEEIREAYKEISEERTKLTLDDILKFEEEYKNSEEEIKDIIRLYKIYKGDVSMIIDNLLLAVEEDELRIRAIIEEKIKSRELRRYKLFDKKRDKKRERRMRREAKEAEKLAKELGIDLSRSLEEQIKENAKKREFQLEEMEKKYCKK</sequence>
<evidence type="ECO:0000256" key="1">
    <source>
        <dbReference type="SAM" id="Coils"/>
    </source>
</evidence>
<feature type="coiled-coil region" evidence="1">
    <location>
        <begin position="144"/>
        <end position="197"/>
    </location>
</feature>
<feature type="coiled-coil region" evidence="1">
    <location>
        <begin position="55"/>
        <end position="97"/>
    </location>
</feature>
<keyword evidence="4" id="KW-1185">Reference proteome</keyword>
<dbReference type="Proteomes" id="UP001516464">
    <property type="component" value="Unassembled WGS sequence"/>
</dbReference>
<evidence type="ECO:0000313" key="3">
    <source>
        <dbReference type="EMBL" id="KAF7684324.1"/>
    </source>
</evidence>
<keyword evidence="1" id="KW-0175">Coiled coil</keyword>
<organism evidence="3 4">
    <name type="scientific">Astathelohania contejeani</name>
    <dbReference type="NCBI Taxonomy" id="164912"/>
    <lineage>
        <taxon>Eukaryota</taxon>
        <taxon>Fungi</taxon>
        <taxon>Fungi incertae sedis</taxon>
        <taxon>Microsporidia</taxon>
        <taxon>Astathelohaniidae</taxon>
        <taxon>Astathelohania</taxon>
    </lineage>
</organism>
<dbReference type="PROSITE" id="PS50076">
    <property type="entry name" value="DNAJ_2"/>
    <property type="match status" value="1"/>
</dbReference>
<reference evidence="3 4" key="1">
    <citation type="submission" date="2019-01" db="EMBL/GenBank/DDBJ databases">
        <title>Genomes sequencing and comparative genomics of infectious freshwater microsporidia, Cucumispora dikerogammari and Thelohania contejeani.</title>
        <authorList>
            <person name="Cormier A."/>
            <person name="Giraud I."/>
            <person name="Wattier R."/>
            <person name="Teixeira M."/>
            <person name="Grandjean F."/>
            <person name="Rigaud T."/>
            <person name="Cordaux R."/>
        </authorList>
    </citation>
    <scope>NUCLEOTIDE SEQUENCE [LARGE SCALE GENOMIC DNA]</scope>
    <source>
        <strain evidence="3">T1</strain>
        <tissue evidence="3">Spores</tissue>
    </source>
</reference>
<dbReference type="InterPro" id="IPR001623">
    <property type="entry name" value="DnaJ_domain"/>
</dbReference>
<dbReference type="EMBL" id="SBIQ01000018">
    <property type="protein sequence ID" value="KAF7684324.1"/>
    <property type="molecule type" value="Genomic_DNA"/>
</dbReference>
<dbReference type="InterPro" id="IPR056453">
    <property type="entry name" value="HTH_DNAJC9"/>
</dbReference>
<dbReference type="SUPFAM" id="SSF46565">
    <property type="entry name" value="Chaperone J-domain"/>
    <property type="match status" value="1"/>
</dbReference>
<dbReference type="PRINTS" id="PR00625">
    <property type="entry name" value="JDOMAIN"/>
</dbReference>
<dbReference type="Pfam" id="PF00226">
    <property type="entry name" value="DnaJ"/>
    <property type="match status" value="1"/>
</dbReference>
<accession>A0ABQ7I1P3</accession>
<dbReference type="InterPro" id="IPR052594">
    <property type="entry name" value="J_domain-containing_protein"/>
</dbReference>
<gene>
    <name evidence="3" type="primary">DNAJC9</name>
    <name evidence="3" type="ORF">TCON_0475</name>
</gene>
<dbReference type="PANTHER" id="PTHR44144">
    <property type="entry name" value="DNAJ HOMOLOG SUBFAMILY C MEMBER 9"/>
    <property type="match status" value="1"/>
</dbReference>
<protein>
    <submittedName>
        <fullName evidence="3">DnaJ like protein subfamily C member 9</fullName>
    </submittedName>
</protein>